<dbReference type="Gene3D" id="1.50.10.10">
    <property type="match status" value="1"/>
</dbReference>
<dbReference type="OrthoDB" id="9815108at2"/>
<evidence type="ECO:0000259" key="3">
    <source>
        <dbReference type="Pfam" id="PF17390"/>
    </source>
</evidence>
<evidence type="ECO:0000313" key="5">
    <source>
        <dbReference type="Proteomes" id="UP000310636"/>
    </source>
</evidence>
<name>A0A4S4C841_9BACL</name>
<comment type="caution">
    <text evidence="4">The sequence shown here is derived from an EMBL/GenBank/DDBJ whole genome shotgun (WGS) entry which is preliminary data.</text>
</comment>
<dbReference type="InterPro" id="IPR013737">
    <property type="entry name" value="Bac_rhamnosid_N"/>
</dbReference>
<dbReference type="Pfam" id="PF17390">
    <property type="entry name" value="Bac_rhamnosid_C"/>
    <property type="match status" value="1"/>
</dbReference>
<gene>
    <name evidence="4" type="ORF">E6C55_01965</name>
</gene>
<protein>
    <recommendedName>
        <fullName evidence="6">Alpha-L-rhamnosidase</fullName>
    </recommendedName>
</protein>
<dbReference type="Proteomes" id="UP000310636">
    <property type="component" value="Unassembled WGS sequence"/>
</dbReference>
<dbReference type="EMBL" id="SSOB01000002">
    <property type="protein sequence ID" value="THF84097.1"/>
    <property type="molecule type" value="Genomic_DNA"/>
</dbReference>
<dbReference type="InterPro" id="IPR035398">
    <property type="entry name" value="Bac_rhamnosid_C"/>
</dbReference>
<dbReference type="SUPFAM" id="SSF49785">
    <property type="entry name" value="Galactose-binding domain-like"/>
    <property type="match status" value="1"/>
</dbReference>
<dbReference type="SUPFAM" id="SSF48208">
    <property type="entry name" value="Six-hairpin glycosidases"/>
    <property type="match status" value="1"/>
</dbReference>
<dbReference type="InterPro" id="IPR008979">
    <property type="entry name" value="Galactose-bd-like_sf"/>
</dbReference>
<dbReference type="Gene3D" id="2.60.420.10">
    <property type="entry name" value="Maltose phosphorylase, domain 3"/>
    <property type="match status" value="1"/>
</dbReference>
<feature type="domain" description="Alpha-L-rhamnosidase C-terminal" evidence="3">
    <location>
        <begin position="717"/>
        <end position="786"/>
    </location>
</feature>
<proteinExistence type="predicted"/>
<dbReference type="InterPro" id="IPR008928">
    <property type="entry name" value="6-hairpin_glycosidase_sf"/>
</dbReference>
<dbReference type="InterPro" id="IPR035396">
    <property type="entry name" value="Bac_rhamnosid6H"/>
</dbReference>
<feature type="domain" description="Bacterial alpha-L-rhamnosidase N-terminal" evidence="1">
    <location>
        <begin position="46"/>
        <end position="199"/>
    </location>
</feature>
<reference evidence="4 5" key="1">
    <citation type="submission" date="2019-04" db="EMBL/GenBank/DDBJ databases">
        <title>Cohnella sp. nov. isolated from preserved vegetables.</title>
        <authorList>
            <person name="Lin S.-Y."/>
            <person name="Hung M.-H."/>
            <person name="Young C.-C."/>
        </authorList>
    </citation>
    <scope>NUCLEOTIDE SEQUENCE [LARGE SCALE GENOMIC DNA]</scope>
    <source>
        <strain evidence="4 5">CC-MHH1044</strain>
    </source>
</reference>
<dbReference type="Pfam" id="PF08531">
    <property type="entry name" value="Bac_rhamnosid_N"/>
    <property type="match status" value="1"/>
</dbReference>
<organism evidence="4 5">
    <name type="scientific">Cohnella fermenti</name>
    <dbReference type="NCBI Taxonomy" id="2565925"/>
    <lineage>
        <taxon>Bacteria</taxon>
        <taxon>Bacillati</taxon>
        <taxon>Bacillota</taxon>
        <taxon>Bacilli</taxon>
        <taxon>Bacillales</taxon>
        <taxon>Paenibacillaceae</taxon>
        <taxon>Cohnella</taxon>
    </lineage>
</organism>
<dbReference type="Pfam" id="PF17389">
    <property type="entry name" value="Bac_rhamnosid6H"/>
    <property type="match status" value="1"/>
</dbReference>
<evidence type="ECO:0008006" key="6">
    <source>
        <dbReference type="Google" id="ProtNLM"/>
    </source>
</evidence>
<dbReference type="RefSeq" id="WP_136368099.1">
    <property type="nucleotide sequence ID" value="NZ_SSOB01000002.1"/>
</dbReference>
<keyword evidence="5" id="KW-1185">Reference proteome</keyword>
<evidence type="ECO:0000259" key="1">
    <source>
        <dbReference type="Pfam" id="PF08531"/>
    </source>
</evidence>
<sequence length="807" mass="89863">METNRHWSAKWIWTGELPVDPAAARTEIAYFRRTFDFVPTGGRLVLRVSADSRYRLYLNGASVLFGPCKGDGHVHYYETADVTALLKAGRNTLAAKVVHYAAHEPHRMGAAGPVSVFRSAQGAFLLEGALRGEDGRETPFVATDGSWRGRRDTAIRYEEGEMGKHYMGYPERVDGGQLPRGWTAVDYDDSGWSAAVPVSSAALPTTGELTPWYLTERPIPLLYEEPRSFVGVMRTEGTDIAAARGWCGGEPLLVPPGSRIAIDLAAERLVTGFLQLELEDGAGSKVRLLCSECYEAPPGPNGERNKGIRDDASPGRILLGDSDSYRVAGVPEAEGSGRGATEIYEPFWFRTFRYVRLTVETAERPLLLKGLNYRETGYPLEAVGEFECSEPEFGPLWTISLNTLRNCMHETYEDCPFYEQLQYTMDTMMQAVFTYQVSGDDRLARRAIHDFHSSMLPNGMLQCRYPSMFRQVIPGFSLYWIFMLHDHYRHFGDAELIVRYRPSMEQVLDWFERQKNGQGLVGSSPEGYWSFVDWVAEWMEQWGVPTASRHGPITVYSLMYAAALDRAAELNEHTGRSEAARDFAGRAERVREAVRATCFAEERGLFRDGPSVAEYSQHTQIWAVLSGTATGTLAQSLMRSVLADGSLAQVSFSMSYFLFRALAKSGMYEASFPLWKKWTDQVALSLTTWMEDLVTQRSDCHGWGAVPLYEFPAEILGVKPALPGFDAIIVAPSVGPLQWARGKVATRHGLVSVDWRIADDGEFRLTVEAPQGIPVELLLPDGSRQQYADASLPVQASCRAAAVAARQ</sequence>
<dbReference type="PANTHER" id="PTHR34987:SF2">
    <property type="entry name" value="B, PUTATIVE (AFU_ORTHOLOGUE AFUA_7G05040)-RELATED"/>
    <property type="match status" value="1"/>
</dbReference>
<dbReference type="InterPro" id="IPR012341">
    <property type="entry name" value="6hp_glycosidase-like_sf"/>
</dbReference>
<dbReference type="AlphaFoldDB" id="A0A4S4C841"/>
<evidence type="ECO:0000259" key="2">
    <source>
        <dbReference type="Pfam" id="PF17389"/>
    </source>
</evidence>
<dbReference type="GO" id="GO:0005975">
    <property type="term" value="P:carbohydrate metabolic process"/>
    <property type="evidence" value="ECO:0007669"/>
    <property type="project" value="InterPro"/>
</dbReference>
<feature type="domain" description="Alpha-L-rhamnosidase six-hairpin glycosidase" evidence="2">
    <location>
        <begin position="382"/>
        <end position="666"/>
    </location>
</feature>
<dbReference type="PANTHER" id="PTHR34987">
    <property type="entry name" value="C, PUTATIVE (AFU_ORTHOLOGUE AFUA_3G02880)-RELATED"/>
    <property type="match status" value="1"/>
</dbReference>
<evidence type="ECO:0000313" key="4">
    <source>
        <dbReference type="EMBL" id="THF84097.1"/>
    </source>
</evidence>
<accession>A0A4S4C841</accession>
<dbReference type="Gene3D" id="2.60.120.260">
    <property type="entry name" value="Galactose-binding domain-like"/>
    <property type="match status" value="2"/>
</dbReference>